<dbReference type="EC" id="3.4.22.14" evidence="8"/>
<sequence length="377" mass="42331">MKLSSIVVLLLFVLFPISSAMDKYDEMTTTTNDEANDMFMSWLVKHGKIYDTVEEKGKRFQIFKDNLEYIEQHNSGGHSYKLGLNKFADLSLEEYRLLYTMPKKINSKRKLNNVKSDRYFVRSGDVLPDSIDWRTKGAIGAVKDQGRCGCCWAFSSVGAVEAINQIVTSDLITLSEQELVDCDTSYSQGCNGGYTNDAFEFIVRNGGIDSDIDYPYIGMDGICNNNKKSKKRGSIDGYEHVPMNNESALQIAVVNQPVSVSIDSNSRDFQLYASGIYNGSCGIELDHAVVLGGYGTEDGKEYWIVRNSWGVEWGEQGYIRMERNIKDEEGQCGIAMHALYPIKNGYSIKNGLNLPKEATVFVPFLFLFLLEVSLSFI</sequence>
<evidence type="ECO:0000259" key="12">
    <source>
        <dbReference type="SMART" id="SM00848"/>
    </source>
</evidence>
<dbReference type="InParanoid" id="A0A251TIQ3"/>
<dbReference type="Gramene" id="mRNA:HanXRQr2_Chr02g0054071">
    <property type="protein sequence ID" value="mRNA:HanXRQr2_Chr02g0054071"/>
    <property type="gene ID" value="HanXRQr2_Chr02g0054071"/>
</dbReference>
<feature type="chain" id="PRO_5018712310" description="Actinidain" evidence="10">
    <location>
        <begin position="21"/>
        <end position="377"/>
    </location>
</feature>
<dbReference type="OrthoDB" id="10253408at2759"/>
<comment type="function">
    <text evidence="7">Cysteine protease responsible for the cleavage of kiwellin into kissper and KiTH.</text>
</comment>
<evidence type="ECO:0000313" key="15">
    <source>
        <dbReference type="Proteomes" id="UP000215914"/>
    </source>
</evidence>
<keyword evidence="2 14" id="KW-0645">Protease</keyword>
<dbReference type="GO" id="GO:0005615">
    <property type="term" value="C:extracellular space"/>
    <property type="evidence" value="ECO:0000318"/>
    <property type="project" value="GO_Central"/>
</dbReference>
<name>A0A251TIQ3_HELAN</name>
<dbReference type="EMBL" id="MNCJ02000317">
    <property type="protein sequence ID" value="KAF5817528.1"/>
    <property type="molecule type" value="Genomic_DNA"/>
</dbReference>
<dbReference type="GO" id="GO:0051603">
    <property type="term" value="P:proteolysis involved in protein catabolic process"/>
    <property type="evidence" value="ECO:0000318"/>
    <property type="project" value="GO_Central"/>
</dbReference>
<dbReference type="InterPro" id="IPR025661">
    <property type="entry name" value="Pept_asp_AS"/>
</dbReference>
<reference evidence="13" key="3">
    <citation type="submission" date="2020-06" db="EMBL/GenBank/DDBJ databases">
        <title>Helianthus annuus Genome sequencing and assembly Release 2.</title>
        <authorList>
            <person name="Gouzy J."/>
            <person name="Langlade N."/>
            <person name="Munos S."/>
        </authorList>
    </citation>
    <scope>NUCLEOTIDE SEQUENCE</scope>
    <source>
        <tissue evidence="13">Leaves</tissue>
    </source>
</reference>
<evidence type="ECO:0000256" key="4">
    <source>
        <dbReference type="ARBA" id="ARBA00022807"/>
    </source>
</evidence>
<evidence type="ECO:0000313" key="14">
    <source>
        <dbReference type="EMBL" id="OTG10492.1"/>
    </source>
</evidence>
<dbReference type="SMART" id="SM00848">
    <property type="entry name" value="Inhibitor_I29"/>
    <property type="match status" value="1"/>
</dbReference>
<dbReference type="Pfam" id="PF08246">
    <property type="entry name" value="Inhibitor_I29"/>
    <property type="match status" value="1"/>
</dbReference>
<evidence type="ECO:0000256" key="3">
    <source>
        <dbReference type="ARBA" id="ARBA00022801"/>
    </source>
</evidence>
<evidence type="ECO:0000256" key="6">
    <source>
        <dbReference type="ARBA" id="ARBA00050389"/>
    </source>
</evidence>
<evidence type="ECO:0000256" key="8">
    <source>
        <dbReference type="ARBA" id="ARBA00066502"/>
    </source>
</evidence>
<organism evidence="14 15">
    <name type="scientific">Helianthus annuus</name>
    <name type="common">Common sunflower</name>
    <dbReference type="NCBI Taxonomy" id="4232"/>
    <lineage>
        <taxon>Eukaryota</taxon>
        <taxon>Viridiplantae</taxon>
        <taxon>Streptophyta</taxon>
        <taxon>Embryophyta</taxon>
        <taxon>Tracheophyta</taxon>
        <taxon>Spermatophyta</taxon>
        <taxon>Magnoliopsida</taxon>
        <taxon>eudicotyledons</taxon>
        <taxon>Gunneridae</taxon>
        <taxon>Pentapetalae</taxon>
        <taxon>asterids</taxon>
        <taxon>campanulids</taxon>
        <taxon>Asterales</taxon>
        <taxon>Asteraceae</taxon>
        <taxon>Asteroideae</taxon>
        <taxon>Heliantheae alliance</taxon>
        <taxon>Heliantheae</taxon>
        <taxon>Helianthus</taxon>
    </lineage>
</organism>
<dbReference type="Gene3D" id="3.90.70.10">
    <property type="entry name" value="Cysteine proteinases"/>
    <property type="match status" value="1"/>
</dbReference>
<dbReference type="Pfam" id="PF00112">
    <property type="entry name" value="Peptidase_C1"/>
    <property type="match status" value="1"/>
</dbReference>
<feature type="domain" description="Cathepsin propeptide inhibitor" evidence="12">
    <location>
        <begin position="39"/>
        <end position="95"/>
    </location>
</feature>
<dbReference type="CDD" id="cd02248">
    <property type="entry name" value="Peptidase_C1A"/>
    <property type="match status" value="1"/>
</dbReference>
<keyword evidence="15" id="KW-1185">Reference proteome</keyword>
<dbReference type="SMART" id="SM00645">
    <property type="entry name" value="Pept_C1"/>
    <property type="match status" value="1"/>
</dbReference>
<dbReference type="GO" id="GO:0004197">
    <property type="term" value="F:cysteine-type endopeptidase activity"/>
    <property type="evidence" value="ECO:0000318"/>
    <property type="project" value="GO_Central"/>
</dbReference>
<keyword evidence="4" id="KW-0788">Thiol protease</keyword>
<evidence type="ECO:0000256" key="1">
    <source>
        <dbReference type="ARBA" id="ARBA00008455"/>
    </source>
</evidence>
<comment type="catalytic activity">
    <reaction evidence="6">
        <text>Specificity close to that of papain.</text>
        <dbReference type="EC" id="3.4.22.14"/>
    </reaction>
</comment>
<keyword evidence="3 13" id="KW-0378">Hydrolase</keyword>
<dbReference type="SUPFAM" id="SSF54001">
    <property type="entry name" value="Cysteine proteinases"/>
    <property type="match status" value="1"/>
</dbReference>
<reference evidence="14" key="2">
    <citation type="submission" date="2017-02" db="EMBL/GenBank/DDBJ databases">
        <title>Sunflower complete genome.</title>
        <authorList>
            <person name="Langlade N."/>
            <person name="Munos S."/>
        </authorList>
    </citation>
    <scope>NUCLEOTIDE SEQUENCE [LARGE SCALE GENOMIC DNA]</scope>
    <source>
        <tissue evidence="14">Leaves</tissue>
    </source>
</reference>
<reference evidence="13 15" key="1">
    <citation type="journal article" date="2017" name="Nature">
        <title>The sunflower genome provides insights into oil metabolism, flowering and Asterid evolution.</title>
        <authorList>
            <person name="Badouin H."/>
            <person name="Gouzy J."/>
            <person name="Grassa C.J."/>
            <person name="Murat F."/>
            <person name="Staton S.E."/>
            <person name="Cottret L."/>
            <person name="Lelandais-Briere C."/>
            <person name="Owens G.L."/>
            <person name="Carrere S."/>
            <person name="Mayjonade B."/>
            <person name="Legrand L."/>
            <person name="Gill N."/>
            <person name="Kane N.C."/>
            <person name="Bowers J.E."/>
            <person name="Hubner S."/>
            <person name="Bellec A."/>
            <person name="Berard A."/>
            <person name="Berges H."/>
            <person name="Blanchet N."/>
            <person name="Boniface M.C."/>
            <person name="Brunel D."/>
            <person name="Catrice O."/>
            <person name="Chaidir N."/>
            <person name="Claudel C."/>
            <person name="Donnadieu C."/>
            <person name="Faraut T."/>
            <person name="Fievet G."/>
            <person name="Helmstetter N."/>
            <person name="King M."/>
            <person name="Knapp S.J."/>
            <person name="Lai Z."/>
            <person name="Le Paslier M.C."/>
            <person name="Lippi Y."/>
            <person name="Lorenzon L."/>
            <person name="Mandel J.R."/>
            <person name="Marage G."/>
            <person name="Marchand G."/>
            <person name="Marquand E."/>
            <person name="Bret-Mestries E."/>
            <person name="Morien E."/>
            <person name="Nambeesan S."/>
            <person name="Nguyen T."/>
            <person name="Pegot-Espagnet P."/>
            <person name="Pouilly N."/>
            <person name="Raftis F."/>
            <person name="Sallet E."/>
            <person name="Schiex T."/>
            <person name="Thomas J."/>
            <person name="Vandecasteele C."/>
            <person name="Vares D."/>
            <person name="Vear F."/>
            <person name="Vautrin S."/>
            <person name="Crespi M."/>
            <person name="Mangin B."/>
            <person name="Burke J.M."/>
            <person name="Salse J."/>
            <person name="Munos S."/>
            <person name="Vincourt P."/>
            <person name="Rieseberg L.H."/>
            <person name="Langlade N.B."/>
        </authorList>
    </citation>
    <scope>NUCLEOTIDE SEQUENCE [LARGE SCALE GENOMIC DNA]</scope>
    <source>
        <strain evidence="15">cv. SF193</strain>
        <tissue evidence="13">Leaves</tissue>
    </source>
</reference>
<comment type="similarity">
    <text evidence="1">Belongs to the peptidase C1 family.</text>
</comment>
<dbReference type="STRING" id="4232.A0A251TIQ3"/>
<feature type="domain" description="Peptidase C1A papain C-terminal" evidence="11">
    <location>
        <begin position="127"/>
        <end position="342"/>
    </location>
</feature>
<proteinExistence type="inferred from homology"/>
<evidence type="ECO:0000259" key="11">
    <source>
        <dbReference type="SMART" id="SM00645"/>
    </source>
</evidence>
<dbReference type="EMBL" id="CM007899">
    <property type="protein sequence ID" value="OTG10492.1"/>
    <property type="molecule type" value="Genomic_DNA"/>
</dbReference>
<protein>
    <recommendedName>
        <fullName evidence="9">Actinidain</fullName>
        <ecNumber evidence="8">3.4.22.14</ecNumber>
    </recommendedName>
</protein>
<keyword evidence="10" id="KW-0732">Signal</keyword>
<dbReference type="PANTHER" id="PTHR12411">
    <property type="entry name" value="CYSTEINE PROTEASE FAMILY C1-RELATED"/>
    <property type="match status" value="1"/>
</dbReference>
<dbReference type="InterPro" id="IPR000668">
    <property type="entry name" value="Peptidase_C1A_C"/>
</dbReference>
<dbReference type="Proteomes" id="UP000215914">
    <property type="component" value="Chromosome 10"/>
</dbReference>
<gene>
    <name evidence="14" type="ORF">HannXRQ_Chr10g0288161</name>
    <name evidence="13" type="ORF">HanXRQr2_Chr02g0054071</name>
</gene>
<dbReference type="AlphaFoldDB" id="A0A251TIQ3"/>
<dbReference type="InterPro" id="IPR013128">
    <property type="entry name" value="Peptidase_C1A"/>
</dbReference>
<evidence type="ECO:0000256" key="5">
    <source>
        <dbReference type="ARBA" id="ARBA00023157"/>
    </source>
</evidence>
<dbReference type="PROSITE" id="PS00640">
    <property type="entry name" value="THIOL_PROTEASE_ASN"/>
    <property type="match status" value="1"/>
</dbReference>
<evidence type="ECO:0000256" key="9">
    <source>
        <dbReference type="ARBA" id="ARBA00068904"/>
    </source>
</evidence>
<dbReference type="GO" id="GO:0005764">
    <property type="term" value="C:lysosome"/>
    <property type="evidence" value="ECO:0000318"/>
    <property type="project" value="GO_Central"/>
</dbReference>
<dbReference type="InterPro" id="IPR038765">
    <property type="entry name" value="Papain-like_cys_pep_sf"/>
</dbReference>
<evidence type="ECO:0000313" key="13">
    <source>
        <dbReference type="EMBL" id="KAF5817528.1"/>
    </source>
</evidence>
<keyword evidence="5" id="KW-1015">Disulfide bond</keyword>
<evidence type="ECO:0000256" key="2">
    <source>
        <dbReference type="ARBA" id="ARBA00022670"/>
    </source>
</evidence>
<dbReference type="OMA" id="RNVFLPM"/>
<dbReference type="PRINTS" id="PR00705">
    <property type="entry name" value="PAPAIN"/>
</dbReference>
<accession>A0A251TIQ3</accession>
<dbReference type="PROSITE" id="PS00139">
    <property type="entry name" value="THIOL_PROTEASE_CYS"/>
    <property type="match status" value="1"/>
</dbReference>
<feature type="signal peptide" evidence="10">
    <location>
        <begin position="1"/>
        <end position="20"/>
    </location>
</feature>
<dbReference type="InterPro" id="IPR000169">
    <property type="entry name" value="Pept_cys_AS"/>
</dbReference>
<evidence type="ECO:0000256" key="7">
    <source>
        <dbReference type="ARBA" id="ARBA00058326"/>
    </source>
</evidence>
<dbReference type="InterPro" id="IPR013201">
    <property type="entry name" value="Prot_inhib_I29"/>
</dbReference>
<dbReference type="InterPro" id="IPR039417">
    <property type="entry name" value="Peptidase_C1A_papain-like"/>
</dbReference>
<dbReference type="FunFam" id="3.90.70.10:FF:000068">
    <property type="entry name" value="Cysteine protease 1"/>
    <property type="match status" value="1"/>
</dbReference>
<evidence type="ECO:0000256" key="10">
    <source>
        <dbReference type="SAM" id="SignalP"/>
    </source>
</evidence>